<accession>A0A0L8HN22</accession>
<organism evidence="1">
    <name type="scientific">Octopus bimaculoides</name>
    <name type="common">California two-spotted octopus</name>
    <dbReference type="NCBI Taxonomy" id="37653"/>
    <lineage>
        <taxon>Eukaryota</taxon>
        <taxon>Metazoa</taxon>
        <taxon>Spiralia</taxon>
        <taxon>Lophotrochozoa</taxon>
        <taxon>Mollusca</taxon>
        <taxon>Cephalopoda</taxon>
        <taxon>Coleoidea</taxon>
        <taxon>Octopodiformes</taxon>
        <taxon>Octopoda</taxon>
        <taxon>Incirrata</taxon>
        <taxon>Octopodidae</taxon>
        <taxon>Octopus</taxon>
    </lineage>
</organism>
<sequence>MQSSLILLDRAIKTNTRFSIDDNIRGTDRMDSSISSEFLHFDSNTCRGTGTKQRESAVFSFKFLPSLYIYAQMQVQLWLGMSYIDPYVTICFKLFAVQLCYFGFNYFVWHFWQGFQHCHRSTST</sequence>
<reference evidence="1" key="1">
    <citation type="submission" date="2015-07" db="EMBL/GenBank/DDBJ databases">
        <title>MeaNS - Measles Nucleotide Surveillance Program.</title>
        <authorList>
            <person name="Tran T."/>
            <person name="Druce J."/>
        </authorList>
    </citation>
    <scope>NUCLEOTIDE SEQUENCE</scope>
    <source>
        <strain evidence="1">UCB-OBI-ISO-001</strain>
        <tissue evidence="1">Gonad</tissue>
    </source>
</reference>
<evidence type="ECO:0000313" key="1">
    <source>
        <dbReference type="EMBL" id="KOF90604.1"/>
    </source>
</evidence>
<gene>
    <name evidence="1" type="ORF">OCBIM_22010912mg</name>
</gene>
<proteinExistence type="predicted"/>
<name>A0A0L8HN22_OCTBM</name>
<dbReference type="AlphaFoldDB" id="A0A0L8HN22"/>
<protein>
    <submittedName>
        <fullName evidence="1">Uncharacterized protein</fullName>
    </submittedName>
</protein>
<dbReference type="EMBL" id="KQ417724">
    <property type="protein sequence ID" value="KOF90604.1"/>
    <property type="molecule type" value="Genomic_DNA"/>
</dbReference>